<evidence type="ECO:0000259" key="2">
    <source>
        <dbReference type="Pfam" id="PF07859"/>
    </source>
</evidence>
<dbReference type="KEGG" id="vhy:G7082_14375"/>
<accession>A0A6G8AWX6</accession>
<dbReference type="EMBL" id="CP049887">
    <property type="protein sequence ID" value="QIL49601.1"/>
    <property type="molecule type" value="Genomic_DNA"/>
</dbReference>
<dbReference type="AlphaFoldDB" id="A0A6G8AWX6"/>
<keyword evidence="4" id="KW-1185">Reference proteome</keyword>
<feature type="domain" description="Alpha/beta hydrolase fold-3" evidence="2">
    <location>
        <begin position="31"/>
        <end position="257"/>
    </location>
</feature>
<keyword evidence="1 3" id="KW-0378">Hydrolase</keyword>
<reference evidence="3 4" key="1">
    <citation type="submission" date="2020-03" db="EMBL/GenBank/DDBJ databases">
        <title>Vagococcus sp. nov., isolated from beetles.</title>
        <authorList>
            <person name="Hyun D.-W."/>
            <person name="Bae J.-W."/>
        </authorList>
    </citation>
    <scope>NUCLEOTIDE SEQUENCE [LARGE SCALE GENOMIC DNA]</scope>
    <source>
        <strain evidence="3 4">HDW17B</strain>
    </source>
</reference>
<dbReference type="SUPFAM" id="SSF53474">
    <property type="entry name" value="alpha/beta-Hydrolases"/>
    <property type="match status" value="1"/>
</dbReference>
<evidence type="ECO:0000256" key="1">
    <source>
        <dbReference type="ARBA" id="ARBA00022801"/>
    </source>
</evidence>
<sequence length="282" mass="32151">MTSTFIYHSYKNLPLKATLHTPTNESKKGLILYFHGGGLIFGNRNDLPMPYIKELTQAGYSLLALDYPLVPEVKLDVIMTCLETGIQNLAQMPELKHERVDHLIYFGRSAGAYLALQLANSPCLKAPKQIISFYGYYSLEEPLLTMPSEHYKEYKIVPFMTAHSLIQKTPIAEFPIEERFPIYLSYRQTGTWIKELLGRKNSASDFSLTKENLAQLPPTFIAASYTDQDVPFQISQEMSQLIPQTQTFFVENMPHDFDSNLAFNEGINAYQSVISWLDNLNT</sequence>
<evidence type="ECO:0000313" key="4">
    <source>
        <dbReference type="Proteomes" id="UP000501747"/>
    </source>
</evidence>
<dbReference type="InterPro" id="IPR029058">
    <property type="entry name" value="AB_hydrolase_fold"/>
</dbReference>
<dbReference type="PANTHER" id="PTHR48081:SF3">
    <property type="entry name" value="ALPHA_BETA HYDROLASE FOLD-3 DOMAIN-CONTAINING PROTEIN"/>
    <property type="match status" value="1"/>
</dbReference>
<dbReference type="InterPro" id="IPR050300">
    <property type="entry name" value="GDXG_lipolytic_enzyme"/>
</dbReference>
<proteinExistence type="predicted"/>
<dbReference type="Proteomes" id="UP000501747">
    <property type="component" value="Chromosome"/>
</dbReference>
<dbReference type="Pfam" id="PF07859">
    <property type="entry name" value="Abhydrolase_3"/>
    <property type="match status" value="1"/>
</dbReference>
<dbReference type="GO" id="GO:0016787">
    <property type="term" value="F:hydrolase activity"/>
    <property type="evidence" value="ECO:0007669"/>
    <property type="project" value="UniProtKB-KW"/>
</dbReference>
<evidence type="ECO:0000313" key="3">
    <source>
        <dbReference type="EMBL" id="QIL49601.1"/>
    </source>
</evidence>
<dbReference type="InterPro" id="IPR013094">
    <property type="entry name" value="AB_hydrolase_3"/>
</dbReference>
<gene>
    <name evidence="3" type="ORF">G7082_14375</name>
</gene>
<name>A0A6G8AWX6_9ENTE</name>
<dbReference type="Gene3D" id="3.40.50.1820">
    <property type="entry name" value="alpha/beta hydrolase"/>
    <property type="match status" value="1"/>
</dbReference>
<dbReference type="PANTHER" id="PTHR48081">
    <property type="entry name" value="AB HYDROLASE SUPERFAMILY PROTEIN C4A8.06C"/>
    <property type="match status" value="1"/>
</dbReference>
<dbReference type="RefSeq" id="WP_166035886.1">
    <property type="nucleotide sequence ID" value="NZ_CP049887.1"/>
</dbReference>
<organism evidence="3 4">
    <name type="scientific">Vagococcus hydrophili</name>
    <dbReference type="NCBI Taxonomy" id="2714947"/>
    <lineage>
        <taxon>Bacteria</taxon>
        <taxon>Bacillati</taxon>
        <taxon>Bacillota</taxon>
        <taxon>Bacilli</taxon>
        <taxon>Lactobacillales</taxon>
        <taxon>Enterococcaceae</taxon>
        <taxon>Vagococcus</taxon>
    </lineage>
</organism>
<protein>
    <submittedName>
        <fullName evidence="3">Alpha/beta hydrolase</fullName>
    </submittedName>
</protein>